<proteinExistence type="inferred from homology"/>
<dbReference type="InterPro" id="IPR031312">
    <property type="entry name" value="Na/sul_symport_CS"/>
</dbReference>
<sequence length="495" mass="54900">MAHSQLLRWALIFVAPLVFSPFLFFGPPFRCAFCIFLLSSYWIGEVVPIGITSLLPILLFPVLGIESAKNICLVYFKDSIVLFLCTMTITLAVEETNLHKRIALKLLCKVGTKRQTSFFLSDTACTALMIPIALAIIEATSCAASDTEMIEKSCYETSLEKLAQLKKLPPSQRGFCKALVLACAHGSLIGGTAIITSTGPNLVFREIIQTTYSESDIQVSYVQWMSFAIPPMLFYLISSFLVLTCFFMGPRQLFLWCAPRTIEEERVARAVEKNIRNTYDDLGPFTFAEKSILFLFAFLMSCWIFRKPGFIPGFGEAFIDGGSYLTDSVAGIFVVFILFAWPRDPFAKDFSPILTWPMMQRRFAWSCALLIGAGYAISEGVEKSGLSTLISCAMKDIFGKLHSVQLQLMVTASITAMTEFASNVSTGSILIPIVLSIAESLHIHPLYLAMPATVACSFAFMLPMATPPNAIVYDTKIVGMLEMVRFSVPDRYPID</sequence>
<feature type="transmembrane region" description="Helical" evidence="7">
    <location>
        <begin position="232"/>
        <end position="250"/>
    </location>
</feature>
<keyword evidence="9" id="KW-1185">Reference proteome</keyword>
<feature type="transmembrane region" description="Helical" evidence="7">
    <location>
        <begin position="74"/>
        <end position="93"/>
    </location>
</feature>
<dbReference type="WBParaSite" id="NBR_0000611501-mRNA-1">
    <property type="protein sequence ID" value="NBR_0000611501-mRNA-1"/>
    <property type="gene ID" value="NBR_0000611501"/>
</dbReference>
<organism evidence="10">
    <name type="scientific">Nippostrongylus brasiliensis</name>
    <name type="common">Rat hookworm</name>
    <dbReference type="NCBI Taxonomy" id="27835"/>
    <lineage>
        <taxon>Eukaryota</taxon>
        <taxon>Metazoa</taxon>
        <taxon>Ecdysozoa</taxon>
        <taxon>Nematoda</taxon>
        <taxon>Chromadorea</taxon>
        <taxon>Rhabditida</taxon>
        <taxon>Rhabditina</taxon>
        <taxon>Rhabditomorpha</taxon>
        <taxon>Strongyloidea</taxon>
        <taxon>Heligmosomidae</taxon>
        <taxon>Nippostrongylus</taxon>
    </lineage>
</organism>
<evidence type="ECO:0000313" key="8">
    <source>
        <dbReference type="EMBL" id="VDL69705.1"/>
    </source>
</evidence>
<dbReference type="PANTHER" id="PTHR10283:SF84">
    <property type="entry name" value="SODIUM-DEPENDENT HIGH-AFFINITY DICARBOXYLATE TRANSPORTER 2"/>
    <property type="match status" value="1"/>
</dbReference>
<evidence type="ECO:0000256" key="3">
    <source>
        <dbReference type="ARBA" id="ARBA00022448"/>
    </source>
</evidence>
<feature type="transmembrane region" description="Helical" evidence="7">
    <location>
        <begin position="292"/>
        <end position="311"/>
    </location>
</feature>
<keyword evidence="3" id="KW-0813">Transport</keyword>
<gene>
    <name evidence="8" type="ORF">NBR_LOCUS6116</name>
</gene>
<evidence type="ECO:0000256" key="2">
    <source>
        <dbReference type="ARBA" id="ARBA00006772"/>
    </source>
</evidence>
<keyword evidence="4 7" id="KW-0812">Transmembrane</keyword>
<evidence type="ECO:0000256" key="6">
    <source>
        <dbReference type="ARBA" id="ARBA00023136"/>
    </source>
</evidence>
<reference evidence="10" key="1">
    <citation type="submission" date="2017-02" db="UniProtKB">
        <authorList>
            <consortium name="WormBaseParasite"/>
        </authorList>
    </citation>
    <scope>IDENTIFICATION</scope>
</reference>
<dbReference type="Pfam" id="PF00939">
    <property type="entry name" value="Na_sulph_symp"/>
    <property type="match status" value="1"/>
</dbReference>
<dbReference type="GO" id="GO:0005886">
    <property type="term" value="C:plasma membrane"/>
    <property type="evidence" value="ECO:0007669"/>
    <property type="project" value="TreeGrafter"/>
</dbReference>
<dbReference type="GO" id="GO:0015137">
    <property type="term" value="F:citrate transmembrane transporter activity"/>
    <property type="evidence" value="ECO:0007669"/>
    <property type="project" value="TreeGrafter"/>
</dbReference>
<dbReference type="InterPro" id="IPR001898">
    <property type="entry name" value="SLC13A/DASS"/>
</dbReference>
<evidence type="ECO:0000256" key="1">
    <source>
        <dbReference type="ARBA" id="ARBA00004141"/>
    </source>
</evidence>
<dbReference type="PROSITE" id="PS01271">
    <property type="entry name" value="NA_SULFATE"/>
    <property type="match status" value="1"/>
</dbReference>
<evidence type="ECO:0000313" key="10">
    <source>
        <dbReference type="WBParaSite" id="NBR_0000611501-mRNA-1"/>
    </source>
</evidence>
<keyword evidence="5 7" id="KW-1133">Transmembrane helix</keyword>
<feature type="transmembrane region" description="Helical" evidence="7">
    <location>
        <begin position="362"/>
        <end position="378"/>
    </location>
</feature>
<dbReference type="OMA" id="NMNTWTY"/>
<feature type="transmembrane region" description="Helical" evidence="7">
    <location>
        <begin position="175"/>
        <end position="195"/>
    </location>
</feature>
<dbReference type="Proteomes" id="UP000271162">
    <property type="component" value="Unassembled WGS sequence"/>
</dbReference>
<name>A0A0N4XTY6_NIPBR</name>
<feature type="transmembrane region" description="Helical" evidence="7">
    <location>
        <begin position="6"/>
        <end position="25"/>
    </location>
</feature>
<accession>A0A0N4XTY6</accession>
<evidence type="ECO:0000256" key="5">
    <source>
        <dbReference type="ARBA" id="ARBA00022989"/>
    </source>
</evidence>
<feature type="transmembrane region" description="Helical" evidence="7">
    <location>
        <begin position="420"/>
        <end position="438"/>
    </location>
</feature>
<comment type="similarity">
    <text evidence="2">Belongs to the SLC13A/DASS transporter (TC 2.A.47) family. NADC subfamily.</text>
</comment>
<comment type="subcellular location">
    <subcellularLocation>
        <location evidence="1">Membrane</location>
        <topology evidence="1">Multi-pass membrane protein</topology>
    </subcellularLocation>
</comment>
<feature type="transmembrane region" description="Helical" evidence="7">
    <location>
        <begin position="445"/>
        <end position="465"/>
    </location>
</feature>
<evidence type="ECO:0000256" key="4">
    <source>
        <dbReference type="ARBA" id="ARBA00022692"/>
    </source>
</evidence>
<evidence type="ECO:0000256" key="7">
    <source>
        <dbReference type="SAM" id="Phobius"/>
    </source>
</evidence>
<dbReference type="STRING" id="27835.A0A0N4XTY6"/>
<dbReference type="GO" id="GO:0015141">
    <property type="term" value="F:succinate transmembrane transporter activity"/>
    <property type="evidence" value="ECO:0007669"/>
    <property type="project" value="TreeGrafter"/>
</dbReference>
<feature type="transmembrane region" description="Helical" evidence="7">
    <location>
        <begin position="32"/>
        <end position="62"/>
    </location>
</feature>
<dbReference type="EMBL" id="UYSL01019778">
    <property type="protein sequence ID" value="VDL69705.1"/>
    <property type="molecule type" value="Genomic_DNA"/>
</dbReference>
<evidence type="ECO:0000313" key="9">
    <source>
        <dbReference type="Proteomes" id="UP000271162"/>
    </source>
</evidence>
<reference evidence="8 9" key="2">
    <citation type="submission" date="2018-11" db="EMBL/GenBank/DDBJ databases">
        <authorList>
            <consortium name="Pathogen Informatics"/>
        </authorList>
    </citation>
    <scope>NUCLEOTIDE SEQUENCE [LARGE SCALE GENOMIC DNA]</scope>
</reference>
<dbReference type="PANTHER" id="PTHR10283">
    <property type="entry name" value="SOLUTE CARRIER FAMILY 13 MEMBER"/>
    <property type="match status" value="1"/>
</dbReference>
<dbReference type="AlphaFoldDB" id="A0A0N4XTY6"/>
<protein>
    <submittedName>
        <fullName evidence="8 10">Uncharacterized protein</fullName>
    </submittedName>
</protein>
<keyword evidence="6 7" id="KW-0472">Membrane</keyword>
<feature type="transmembrane region" description="Helical" evidence="7">
    <location>
        <begin position="323"/>
        <end position="341"/>
    </location>
</feature>